<feature type="binding site" evidence="3">
    <location>
        <begin position="6"/>
        <end position="11"/>
    </location>
    <ligand>
        <name>ATP</name>
        <dbReference type="ChEBI" id="CHEBI:30616"/>
    </ligand>
</feature>
<dbReference type="InterPro" id="IPR003836">
    <property type="entry name" value="Glucokinase"/>
</dbReference>
<organism evidence="5 6">
    <name type="scientific">Thiohalocapsa marina</name>
    <dbReference type="NCBI Taxonomy" id="424902"/>
    <lineage>
        <taxon>Bacteria</taxon>
        <taxon>Pseudomonadati</taxon>
        <taxon>Pseudomonadota</taxon>
        <taxon>Gammaproteobacteria</taxon>
        <taxon>Chromatiales</taxon>
        <taxon>Chromatiaceae</taxon>
        <taxon>Thiohalocapsa</taxon>
    </lineage>
</organism>
<dbReference type="AlphaFoldDB" id="A0A5M8FMN4"/>
<evidence type="ECO:0000256" key="2">
    <source>
        <dbReference type="ARBA" id="ARBA00022777"/>
    </source>
</evidence>
<comment type="catalytic activity">
    <reaction evidence="3">
        <text>D-glucose + ATP = D-glucose 6-phosphate + ADP + H(+)</text>
        <dbReference type="Rhea" id="RHEA:17825"/>
        <dbReference type="ChEBI" id="CHEBI:4167"/>
        <dbReference type="ChEBI" id="CHEBI:15378"/>
        <dbReference type="ChEBI" id="CHEBI:30616"/>
        <dbReference type="ChEBI" id="CHEBI:61548"/>
        <dbReference type="ChEBI" id="CHEBI:456216"/>
        <dbReference type="EC" id="2.7.1.2"/>
    </reaction>
</comment>
<dbReference type="RefSeq" id="WP_150093769.1">
    <property type="nucleotide sequence ID" value="NZ_JBFUOH010000116.1"/>
</dbReference>
<dbReference type="Gene3D" id="3.40.367.20">
    <property type="match status" value="1"/>
</dbReference>
<keyword evidence="1 3" id="KW-0808">Transferase</keyword>
<dbReference type="GO" id="GO:0006096">
    <property type="term" value="P:glycolytic process"/>
    <property type="evidence" value="ECO:0007669"/>
    <property type="project" value="UniProtKB-UniRule"/>
</dbReference>
<dbReference type="Proteomes" id="UP000322981">
    <property type="component" value="Unassembled WGS sequence"/>
</dbReference>
<comment type="similarity">
    <text evidence="3 4">Belongs to the bacterial glucokinase family.</text>
</comment>
<dbReference type="GO" id="GO:0005524">
    <property type="term" value="F:ATP binding"/>
    <property type="evidence" value="ECO:0007669"/>
    <property type="project" value="UniProtKB-UniRule"/>
</dbReference>
<evidence type="ECO:0000313" key="5">
    <source>
        <dbReference type="EMBL" id="KAA6184411.1"/>
    </source>
</evidence>
<dbReference type="OrthoDB" id="9800595at2"/>
<dbReference type="EMBL" id="VWXX01000020">
    <property type="protein sequence ID" value="KAA6184411.1"/>
    <property type="molecule type" value="Genomic_DNA"/>
</dbReference>
<evidence type="ECO:0000256" key="3">
    <source>
        <dbReference type="HAMAP-Rule" id="MF_00524"/>
    </source>
</evidence>
<dbReference type="PANTHER" id="PTHR47363">
    <property type="entry name" value="GLUCOKINASE"/>
    <property type="match status" value="1"/>
</dbReference>
<dbReference type="CDD" id="cd24008">
    <property type="entry name" value="ASKHA_NBD_GLK"/>
    <property type="match status" value="1"/>
</dbReference>
<gene>
    <name evidence="3 5" type="primary">glk</name>
    <name evidence="5" type="ORF">F2Q65_12610</name>
</gene>
<dbReference type="GO" id="GO:0004340">
    <property type="term" value="F:glucokinase activity"/>
    <property type="evidence" value="ECO:0007669"/>
    <property type="project" value="UniProtKB-UniRule"/>
</dbReference>
<keyword evidence="2 3" id="KW-0418">Kinase</keyword>
<comment type="caution">
    <text evidence="5">The sequence shown here is derived from an EMBL/GenBank/DDBJ whole genome shotgun (WGS) entry which is preliminary data.</text>
</comment>
<dbReference type="PANTHER" id="PTHR47363:SF1">
    <property type="entry name" value="GLUCOKINASE"/>
    <property type="match status" value="1"/>
</dbReference>
<dbReference type="InterPro" id="IPR043129">
    <property type="entry name" value="ATPase_NBD"/>
</dbReference>
<dbReference type="HAMAP" id="MF_00524">
    <property type="entry name" value="Glucokinase"/>
    <property type="match status" value="1"/>
</dbReference>
<dbReference type="Pfam" id="PF02685">
    <property type="entry name" value="Glucokinase"/>
    <property type="match status" value="1"/>
</dbReference>
<dbReference type="GO" id="GO:0005536">
    <property type="term" value="F:D-glucose binding"/>
    <property type="evidence" value="ECO:0007669"/>
    <property type="project" value="InterPro"/>
</dbReference>
<dbReference type="NCBIfam" id="TIGR00749">
    <property type="entry name" value="glk"/>
    <property type="match status" value="1"/>
</dbReference>
<evidence type="ECO:0000313" key="6">
    <source>
        <dbReference type="Proteomes" id="UP000322981"/>
    </source>
</evidence>
<keyword evidence="3" id="KW-0963">Cytoplasm</keyword>
<dbReference type="EC" id="2.7.1.2" evidence="3"/>
<accession>A0A5M8FMN4</accession>
<sequence>MALLVGDIGGTKTVLALAHFEHRQVRLSDECRYASEAFDGLEAVIARFVEESGARFDGAGLAVAGPVVDDRCLATNLPWELDARRVSECFRLRRAWLLNDLEAVAWGIPALEPSQLAELQPGRQTPGNACVVAAGTGLGQAGLFWDGRMHHPFATEGGHCDFAPADAREAALLAYLQPRLGGHVSWERLVSGMGIGHLYDFLRQCHGGAHAPAVARAIDEDGDLAAAVADTAAAGACPVCVEAMDLFASLYGREAGNAALKHMALGGVYLGGGIAPRHLHLLRGGSFLRGFLHKGRMGPLMQQMPVRVILEHRAPLFGAARYVAQAAARH</sequence>
<keyword evidence="6" id="KW-1185">Reference proteome</keyword>
<evidence type="ECO:0000256" key="4">
    <source>
        <dbReference type="RuleBase" id="RU004046"/>
    </source>
</evidence>
<keyword evidence="3" id="KW-0547">Nucleotide-binding</keyword>
<name>A0A5M8FMN4_9GAMM</name>
<evidence type="ECO:0000256" key="1">
    <source>
        <dbReference type="ARBA" id="ARBA00022679"/>
    </source>
</evidence>
<keyword evidence="3" id="KW-0067">ATP-binding</keyword>
<keyword evidence="3" id="KW-0324">Glycolysis</keyword>
<dbReference type="GO" id="GO:0005737">
    <property type="term" value="C:cytoplasm"/>
    <property type="evidence" value="ECO:0007669"/>
    <property type="project" value="UniProtKB-SubCell"/>
</dbReference>
<proteinExistence type="inferred from homology"/>
<reference evidence="5 6" key="1">
    <citation type="submission" date="2019-09" db="EMBL/GenBank/DDBJ databases">
        <title>Whole-genome sequence of the purple sulfur bacterium Thiohalocapsa marina DSM 19078.</title>
        <authorList>
            <person name="Kyndt J.A."/>
            <person name="Meyer T.E."/>
        </authorList>
    </citation>
    <scope>NUCLEOTIDE SEQUENCE [LARGE SCALE GENOMIC DNA]</scope>
    <source>
        <strain evidence="5 6">DSM 19078</strain>
    </source>
</reference>
<dbReference type="Gene3D" id="3.30.420.40">
    <property type="match status" value="1"/>
</dbReference>
<dbReference type="SUPFAM" id="SSF53067">
    <property type="entry name" value="Actin-like ATPase domain"/>
    <property type="match status" value="1"/>
</dbReference>
<comment type="subcellular location">
    <subcellularLocation>
        <location evidence="3">Cytoplasm</location>
    </subcellularLocation>
</comment>
<protein>
    <recommendedName>
        <fullName evidence="3">Glucokinase</fullName>
        <ecNumber evidence="3">2.7.1.2</ecNumber>
    </recommendedName>
    <alternativeName>
        <fullName evidence="3">Glucose kinase</fullName>
    </alternativeName>
</protein>